<dbReference type="InterPro" id="IPR023696">
    <property type="entry name" value="Ureohydrolase_dom_sf"/>
</dbReference>
<reference evidence="2 3" key="1">
    <citation type="journal article" date="2015" name="BMC Genomics">
        <title>Transcriptome analysis of thermophilic methylotrophic Bacillus methanolicus MGA3 using RNA-sequencing provides detailed insights into its previously uncharted transcriptional landscape.</title>
        <authorList>
            <person name="Irla M."/>
            <person name="Neshat A."/>
            <person name="Brautaset T."/>
            <person name="Ruckert C."/>
            <person name="Kalinowski J."/>
            <person name="Wendisch V.F."/>
        </authorList>
    </citation>
    <scope>NUCLEOTIDE SEQUENCE [LARGE SCALE GENOMIC DNA]</scope>
    <source>
        <strain evidence="3">MGA3 / ATCC 53907</strain>
    </source>
</reference>
<sequence length="283" mass="32259">MGLLNKGVTFLNFDETYFSQQSLRSIPHESIDFLNLQHVHLFCEKDSLKEIERRLSERKQKGITFIGNGNYHYVTYLLLKEIHTPFTLVLFDNHPDIDMSEGTTEKIISCGSWVSFALEHIPMMKQVIIVGPSSAKIASSESLKVRIFPFDRQQNYSSKLILSTIQTDTVYISIDKDVLNKSDAVTNWDQGFMNIHTLIQYVQDILKKKDIYGVDICGEAPSTPNNFFLPTYKDSIQKNETANIKILQTCLGNSRQKASERRIHSFTSAKFTAAYKGGVRMPS</sequence>
<dbReference type="Proteomes" id="UP000027602">
    <property type="component" value="Chromosome"/>
</dbReference>
<dbReference type="PROSITE" id="PS51409">
    <property type="entry name" value="ARGINASE_2"/>
    <property type="match status" value="1"/>
</dbReference>
<gene>
    <name evidence="2" type="ORF">BMMGA3_02040</name>
</gene>
<dbReference type="GO" id="GO:0008783">
    <property type="term" value="F:agmatinase activity"/>
    <property type="evidence" value="ECO:0007669"/>
    <property type="project" value="TreeGrafter"/>
</dbReference>
<dbReference type="STRING" id="796606.BMMGA3_02040"/>
<dbReference type="PANTHER" id="PTHR11358:SF41">
    <property type="entry name" value="ARGINASE"/>
    <property type="match status" value="1"/>
</dbReference>
<dbReference type="PANTHER" id="PTHR11358">
    <property type="entry name" value="ARGINASE/AGMATINASE"/>
    <property type="match status" value="1"/>
</dbReference>
<evidence type="ECO:0008006" key="4">
    <source>
        <dbReference type="Google" id="ProtNLM"/>
    </source>
</evidence>
<dbReference type="Pfam" id="PF00491">
    <property type="entry name" value="Arginase"/>
    <property type="match status" value="1"/>
</dbReference>
<keyword evidence="3" id="KW-1185">Reference proteome</keyword>
<dbReference type="Gene3D" id="3.40.800.10">
    <property type="entry name" value="Ureohydrolase domain"/>
    <property type="match status" value="1"/>
</dbReference>
<dbReference type="KEGG" id="bmet:BMMGA3_02040"/>
<dbReference type="InterPro" id="IPR006035">
    <property type="entry name" value="Ureohydrolase"/>
</dbReference>
<organism evidence="2 3">
    <name type="scientific">Bacillus methanolicus (strain MGA3 / ATCC 53907)</name>
    <dbReference type="NCBI Taxonomy" id="796606"/>
    <lineage>
        <taxon>Bacteria</taxon>
        <taxon>Bacillati</taxon>
        <taxon>Bacillota</taxon>
        <taxon>Bacilli</taxon>
        <taxon>Bacillales</taxon>
        <taxon>Bacillaceae</taxon>
        <taxon>Bacillus</taxon>
    </lineage>
</organism>
<name>I3E3H7_BACMM</name>
<comment type="similarity">
    <text evidence="1">Belongs to the arginase family.</text>
</comment>
<dbReference type="AlphaFoldDB" id="I3E3H7"/>
<dbReference type="GO" id="GO:0033389">
    <property type="term" value="P:putrescine biosynthetic process from arginine, via agmatine"/>
    <property type="evidence" value="ECO:0007669"/>
    <property type="project" value="TreeGrafter"/>
</dbReference>
<dbReference type="EMBL" id="CP007739">
    <property type="protein sequence ID" value="AIE58878.1"/>
    <property type="molecule type" value="Genomic_DNA"/>
</dbReference>
<evidence type="ECO:0000313" key="2">
    <source>
        <dbReference type="EMBL" id="AIE58878.1"/>
    </source>
</evidence>
<protein>
    <recommendedName>
        <fullName evidence="4">Arginase</fullName>
    </recommendedName>
</protein>
<dbReference type="GO" id="GO:0046872">
    <property type="term" value="F:metal ion binding"/>
    <property type="evidence" value="ECO:0007669"/>
    <property type="project" value="InterPro"/>
</dbReference>
<dbReference type="RefSeq" id="WP_003348275.1">
    <property type="nucleotide sequence ID" value="NZ_ADWW01000003.1"/>
</dbReference>
<accession>I3E3H7</accession>
<dbReference type="HOGENOM" id="CLU_066809_1_1_9"/>
<dbReference type="SUPFAM" id="SSF52768">
    <property type="entry name" value="Arginase/deacetylase"/>
    <property type="match status" value="1"/>
</dbReference>
<evidence type="ECO:0000256" key="1">
    <source>
        <dbReference type="PROSITE-ProRule" id="PRU00742"/>
    </source>
</evidence>
<evidence type="ECO:0000313" key="3">
    <source>
        <dbReference type="Proteomes" id="UP000027602"/>
    </source>
</evidence>
<proteinExistence type="inferred from homology"/>
<dbReference type="eggNOG" id="COG0010">
    <property type="taxonomic scope" value="Bacteria"/>
</dbReference>
<dbReference type="OrthoDB" id="9805406at2"/>